<protein>
    <submittedName>
        <fullName evidence="2">Uncharacterized protein</fullName>
    </submittedName>
</protein>
<name>A0A645BNG5_9ZZZZ</name>
<proteinExistence type="predicted"/>
<accession>A0A645BNG5</accession>
<evidence type="ECO:0000256" key="1">
    <source>
        <dbReference type="SAM" id="MobiDB-lite"/>
    </source>
</evidence>
<gene>
    <name evidence="2" type="ORF">SDC9_113568</name>
</gene>
<organism evidence="2">
    <name type="scientific">bioreactor metagenome</name>
    <dbReference type="NCBI Taxonomy" id="1076179"/>
    <lineage>
        <taxon>unclassified sequences</taxon>
        <taxon>metagenomes</taxon>
        <taxon>ecological metagenomes</taxon>
    </lineage>
</organism>
<feature type="compositionally biased region" description="Basic and acidic residues" evidence="1">
    <location>
        <begin position="25"/>
        <end position="36"/>
    </location>
</feature>
<dbReference type="EMBL" id="VSSQ01021220">
    <property type="protein sequence ID" value="MPM66658.1"/>
    <property type="molecule type" value="Genomic_DNA"/>
</dbReference>
<reference evidence="2" key="1">
    <citation type="submission" date="2019-08" db="EMBL/GenBank/DDBJ databases">
        <authorList>
            <person name="Kucharzyk K."/>
            <person name="Murdoch R.W."/>
            <person name="Higgins S."/>
            <person name="Loffler F."/>
        </authorList>
    </citation>
    <scope>NUCLEOTIDE SEQUENCE</scope>
</reference>
<feature type="region of interest" description="Disordered" evidence="1">
    <location>
        <begin position="1"/>
        <end position="144"/>
    </location>
</feature>
<sequence>MRGGGACLPVWIGRGLPRVPTQQHPARDPGGGDRGEQQPGDEPVRHRAQAVGTERASRIAGVEQDADSCGDPGIWLSRPGEERGDGTGGAQEQGYGDDAADPGQGDVGEFVTHHLAVSPGRRGHGRSRIVIVPETRPISTTSCA</sequence>
<evidence type="ECO:0000313" key="2">
    <source>
        <dbReference type="EMBL" id="MPM66658.1"/>
    </source>
</evidence>
<comment type="caution">
    <text evidence="2">The sequence shown here is derived from an EMBL/GenBank/DDBJ whole genome shotgun (WGS) entry which is preliminary data.</text>
</comment>
<dbReference type="AlphaFoldDB" id="A0A645BNG5"/>